<gene>
    <name evidence="5" type="ordered locus">Arnit_2404</name>
</gene>
<evidence type="ECO:0000256" key="3">
    <source>
        <dbReference type="PROSITE-ProRule" id="PRU00409"/>
    </source>
</evidence>
<dbReference type="AlphaFoldDB" id="D5V193"/>
<dbReference type="KEGG" id="ant:Arnit_2404"/>
<keyword evidence="6" id="KW-1185">Reference proteome</keyword>
<keyword evidence="2 5" id="KW-0436">Ligase</keyword>
<dbReference type="Gene3D" id="3.30.470.20">
    <property type="entry name" value="ATP-grasp fold, B domain"/>
    <property type="match status" value="1"/>
</dbReference>
<evidence type="ECO:0000313" key="6">
    <source>
        <dbReference type="Proteomes" id="UP000000939"/>
    </source>
</evidence>
<protein>
    <submittedName>
        <fullName evidence="5">D-alanine--D-alanine ligase domain protein</fullName>
    </submittedName>
</protein>
<sequence>MKIEIITAENEKLKENGFGSLAVCTNILNTLKVTYDNTRMNICKSEEDLEKVLKRRPDLVILAVKYIELRNKSNILLCDYFKKHNINYTGCEKDVLKYDSNKVLAKSFLRRKGINTADYFIAMPKEYKEKEFPLEFPVFLKPVNTSNSYGIDEFSLANNFKEYESKILSLYTQFKEPILVEKYLDGREFTVAIIKKDEKELLVSAIEILAPLSNSGNNILSEKVKRENSEKLLIIEDTLLKNKIEKIAQDSFMYLDIRDYGRIDIKMNKVGECFFLEANLIPGMNERTDYFPRAFKLTQDLNYDNILEMMVESAIQRVSVINTNNIDTVN</sequence>
<dbReference type="PANTHER" id="PTHR23132">
    <property type="entry name" value="D-ALANINE--D-ALANINE LIGASE"/>
    <property type="match status" value="1"/>
</dbReference>
<dbReference type="Proteomes" id="UP000000939">
    <property type="component" value="Chromosome"/>
</dbReference>
<dbReference type="InterPro" id="IPR011095">
    <property type="entry name" value="Dala_Dala_lig_C"/>
</dbReference>
<dbReference type="GO" id="GO:0046872">
    <property type="term" value="F:metal ion binding"/>
    <property type="evidence" value="ECO:0007669"/>
    <property type="project" value="InterPro"/>
</dbReference>
<dbReference type="RefSeq" id="WP_013136200.1">
    <property type="nucleotide sequence ID" value="NC_014166.1"/>
</dbReference>
<proteinExistence type="inferred from homology"/>
<reference evidence="5 6" key="1">
    <citation type="journal article" date="2010" name="Stand. Genomic Sci.">
        <title>Complete genome sequence of Arcobacter nitrofigilis type strain (CI).</title>
        <authorList>
            <person name="Pati A."/>
            <person name="Gronow S."/>
            <person name="Lapidus A."/>
            <person name="Copeland A."/>
            <person name="Glavina Del Rio T."/>
            <person name="Nolan M."/>
            <person name="Lucas S."/>
            <person name="Tice H."/>
            <person name="Cheng J.F."/>
            <person name="Han C."/>
            <person name="Chertkov O."/>
            <person name="Bruce D."/>
            <person name="Tapia R."/>
            <person name="Goodwin L."/>
            <person name="Pitluck S."/>
            <person name="Liolios K."/>
            <person name="Ivanova N."/>
            <person name="Mavromatis K."/>
            <person name="Chen A."/>
            <person name="Palaniappan K."/>
            <person name="Land M."/>
            <person name="Hauser L."/>
            <person name="Chang Y.J."/>
            <person name="Jeffries C.D."/>
            <person name="Detter J.C."/>
            <person name="Rohde M."/>
            <person name="Goker M."/>
            <person name="Bristow J."/>
            <person name="Eisen J.A."/>
            <person name="Markowitz V."/>
            <person name="Hugenholtz P."/>
            <person name="Klenk H.P."/>
            <person name="Kyrpides N.C."/>
        </authorList>
    </citation>
    <scope>NUCLEOTIDE SEQUENCE [LARGE SCALE GENOMIC DNA]</scope>
    <source>
        <strain evidence="6">ATCC 33309 / DSM 7299 / CCUG 15893 / LMG 7604 / NCTC 12251 / CI</strain>
    </source>
</reference>
<dbReference type="InterPro" id="IPR013815">
    <property type="entry name" value="ATP_grasp_subdomain_1"/>
</dbReference>
<dbReference type="EMBL" id="CP001999">
    <property type="protein sequence ID" value="ADG94055.1"/>
    <property type="molecule type" value="Genomic_DNA"/>
</dbReference>
<evidence type="ECO:0000259" key="4">
    <source>
        <dbReference type="PROSITE" id="PS50975"/>
    </source>
</evidence>
<dbReference type="GO" id="GO:0008716">
    <property type="term" value="F:D-alanine-D-alanine ligase activity"/>
    <property type="evidence" value="ECO:0007669"/>
    <property type="project" value="InterPro"/>
</dbReference>
<feature type="domain" description="ATP-grasp" evidence="4">
    <location>
        <begin position="106"/>
        <end position="312"/>
    </location>
</feature>
<name>D5V193_ARCNC</name>
<dbReference type="Gene3D" id="3.30.1490.20">
    <property type="entry name" value="ATP-grasp fold, A domain"/>
    <property type="match status" value="1"/>
</dbReference>
<organism evidence="5 6">
    <name type="scientific">Arcobacter nitrofigilis (strain ATCC 33309 / DSM 7299 / CCUG 15893 / LMG 7604 / NCTC 12251 / CI)</name>
    <name type="common">Campylobacter nitrofigilis</name>
    <dbReference type="NCBI Taxonomy" id="572480"/>
    <lineage>
        <taxon>Bacteria</taxon>
        <taxon>Pseudomonadati</taxon>
        <taxon>Campylobacterota</taxon>
        <taxon>Epsilonproteobacteria</taxon>
        <taxon>Campylobacterales</taxon>
        <taxon>Arcobacteraceae</taxon>
        <taxon>Arcobacter</taxon>
    </lineage>
</organism>
<evidence type="ECO:0000256" key="2">
    <source>
        <dbReference type="ARBA" id="ARBA00022598"/>
    </source>
</evidence>
<dbReference type="GO" id="GO:0005524">
    <property type="term" value="F:ATP binding"/>
    <property type="evidence" value="ECO:0007669"/>
    <property type="project" value="UniProtKB-UniRule"/>
</dbReference>
<dbReference type="PANTHER" id="PTHR23132:SF23">
    <property type="entry name" value="D-ALANINE--D-ALANINE LIGASE B"/>
    <property type="match status" value="1"/>
</dbReference>
<dbReference type="Pfam" id="PF07478">
    <property type="entry name" value="Dala_Dala_lig_C"/>
    <property type="match status" value="1"/>
</dbReference>
<dbReference type="SUPFAM" id="SSF56059">
    <property type="entry name" value="Glutathione synthetase ATP-binding domain-like"/>
    <property type="match status" value="1"/>
</dbReference>
<dbReference type="HOGENOM" id="CLU_868573_0_0_7"/>
<keyword evidence="3" id="KW-0547">Nucleotide-binding</keyword>
<keyword evidence="3" id="KW-0067">ATP-binding</keyword>
<comment type="similarity">
    <text evidence="1">Belongs to the D-alanine--D-alanine ligase family.</text>
</comment>
<dbReference type="InterPro" id="IPR011761">
    <property type="entry name" value="ATP-grasp"/>
</dbReference>
<evidence type="ECO:0000256" key="1">
    <source>
        <dbReference type="ARBA" id="ARBA00010871"/>
    </source>
</evidence>
<accession>D5V193</accession>
<dbReference type="PROSITE" id="PS50975">
    <property type="entry name" value="ATP_GRASP"/>
    <property type="match status" value="1"/>
</dbReference>
<dbReference type="STRING" id="572480.Arnit_2404"/>
<dbReference type="eggNOG" id="COG1181">
    <property type="taxonomic scope" value="Bacteria"/>
</dbReference>
<evidence type="ECO:0000313" key="5">
    <source>
        <dbReference type="EMBL" id="ADG94055.1"/>
    </source>
</evidence>